<dbReference type="Proteomes" id="UP001302602">
    <property type="component" value="Unassembled WGS sequence"/>
</dbReference>
<feature type="non-terminal residue" evidence="2">
    <location>
        <position position="1"/>
    </location>
</feature>
<dbReference type="EMBL" id="MU853298">
    <property type="protein sequence ID" value="KAK4117980.1"/>
    <property type="molecule type" value="Genomic_DNA"/>
</dbReference>
<feature type="region of interest" description="Disordered" evidence="1">
    <location>
        <begin position="114"/>
        <end position="158"/>
    </location>
</feature>
<gene>
    <name evidence="2" type="ORF">N657DRAFT_550287</name>
</gene>
<evidence type="ECO:0000256" key="1">
    <source>
        <dbReference type="SAM" id="MobiDB-lite"/>
    </source>
</evidence>
<name>A0AAN6YXP9_9PEZI</name>
<dbReference type="AlphaFoldDB" id="A0AAN6YXP9"/>
<reference evidence="2" key="1">
    <citation type="journal article" date="2023" name="Mol. Phylogenet. Evol.">
        <title>Genome-scale phylogeny and comparative genomics of the fungal order Sordariales.</title>
        <authorList>
            <person name="Hensen N."/>
            <person name="Bonometti L."/>
            <person name="Westerberg I."/>
            <person name="Brannstrom I.O."/>
            <person name="Guillou S."/>
            <person name="Cros-Aarteil S."/>
            <person name="Calhoun S."/>
            <person name="Haridas S."/>
            <person name="Kuo A."/>
            <person name="Mondo S."/>
            <person name="Pangilinan J."/>
            <person name="Riley R."/>
            <person name="LaButti K."/>
            <person name="Andreopoulos B."/>
            <person name="Lipzen A."/>
            <person name="Chen C."/>
            <person name="Yan M."/>
            <person name="Daum C."/>
            <person name="Ng V."/>
            <person name="Clum A."/>
            <person name="Steindorff A."/>
            <person name="Ohm R.A."/>
            <person name="Martin F."/>
            <person name="Silar P."/>
            <person name="Natvig D.O."/>
            <person name="Lalanne C."/>
            <person name="Gautier V."/>
            <person name="Ament-Velasquez S.L."/>
            <person name="Kruys A."/>
            <person name="Hutchinson M.I."/>
            <person name="Powell A.J."/>
            <person name="Barry K."/>
            <person name="Miller A.N."/>
            <person name="Grigoriev I.V."/>
            <person name="Debuchy R."/>
            <person name="Gladieux P."/>
            <person name="Hiltunen Thoren M."/>
            <person name="Johannesson H."/>
        </authorList>
    </citation>
    <scope>NUCLEOTIDE SEQUENCE</scope>
    <source>
        <strain evidence="2">CBS 731.68</strain>
    </source>
</reference>
<evidence type="ECO:0000313" key="3">
    <source>
        <dbReference type="Proteomes" id="UP001302602"/>
    </source>
</evidence>
<organism evidence="2 3">
    <name type="scientific">Parathielavia appendiculata</name>
    <dbReference type="NCBI Taxonomy" id="2587402"/>
    <lineage>
        <taxon>Eukaryota</taxon>
        <taxon>Fungi</taxon>
        <taxon>Dikarya</taxon>
        <taxon>Ascomycota</taxon>
        <taxon>Pezizomycotina</taxon>
        <taxon>Sordariomycetes</taxon>
        <taxon>Sordariomycetidae</taxon>
        <taxon>Sordariales</taxon>
        <taxon>Chaetomiaceae</taxon>
        <taxon>Parathielavia</taxon>
    </lineage>
</organism>
<protein>
    <recommendedName>
        <fullName evidence="4">CCHC-type domain-containing protein</fullName>
    </recommendedName>
</protein>
<keyword evidence="3" id="KW-1185">Reference proteome</keyword>
<evidence type="ECO:0000313" key="2">
    <source>
        <dbReference type="EMBL" id="KAK4117980.1"/>
    </source>
</evidence>
<accession>A0AAN6YXP9</accession>
<sequence>PYLRDTYPAPINTSSKLLAHLWGQYHDPTTEQKALDEYDNLKLRPGDDFLTFKNDFVRLAGETGKPRSTWKHEFNRKLYDSFQRSMVPSFASPAVTFDQFVVEAQQIAIINKRASERQATERQTTNRQNSNNATRGSRGGTRGPRFLPRKQGATVTKPLSADDVKRLYEEGRCFICREKGQLANDCLQKEKSDRPR</sequence>
<evidence type="ECO:0008006" key="4">
    <source>
        <dbReference type="Google" id="ProtNLM"/>
    </source>
</evidence>
<reference evidence="2" key="2">
    <citation type="submission" date="2023-05" db="EMBL/GenBank/DDBJ databases">
        <authorList>
            <consortium name="Lawrence Berkeley National Laboratory"/>
            <person name="Steindorff A."/>
            <person name="Hensen N."/>
            <person name="Bonometti L."/>
            <person name="Westerberg I."/>
            <person name="Brannstrom I.O."/>
            <person name="Guillou S."/>
            <person name="Cros-Aarteil S."/>
            <person name="Calhoun S."/>
            <person name="Haridas S."/>
            <person name="Kuo A."/>
            <person name="Mondo S."/>
            <person name="Pangilinan J."/>
            <person name="Riley R."/>
            <person name="Labutti K."/>
            <person name="Andreopoulos B."/>
            <person name="Lipzen A."/>
            <person name="Chen C."/>
            <person name="Yanf M."/>
            <person name="Daum C."/>
            <person name="Ng V."/>
            <person name="Clum A."/>
            <person name="Ohm R."/>
            <person name="Martin F."/>
            <person name="Silar P."/>
            <person name="Natvig D."/>
            <person name="Lalanne C."/>
            <person name="Gautier V."/>
            <person name="Ament-Velasquez S.L."/>
            <person name="Kruys A."/>
            <person name="Hutchinson M.I."/>
            <person name="Powell A.J."/>
            <person name="Barry K."/>
            <person name="Miller A.N."/>
            <person name="Grigoriev I.V."/>
            <person name="Debuchy R."/>
            <person name="Gladieux P."/>
            <person name="Thoren M.H."/>
            <person name="Johannesson H."/>
        </authorList>
    </citation>
    <scope>NUCLEOTIDE SEQUENCE</scope>
    <source>
        <strain evidence="2">CBS 731.68</strain>
    </source>
</reference>
<proteinExistence type="predicted"/>
<comment type="caution">
    <text evidence="2">The sequence shown here is derived from an EMBL/GenBank/DDBJ whole genome shotgun (WGS) entry which is preliminary data.</text>
</comment>
<dbReference type="GeneID" id="87824663"/>
<feature type="compositionally biased region" description="Polar residues" evidence="1">
    <location>
        <begin position="121"/>
        <end position="133"/>
    </location>
</feature>
<feature type="non-terminal residue" evidence="2">
    <location>
        <position position="196"/>
    </location>
</feature>
<dbReference type="RefSeq" id="XP_062641753.1">
    <property type="nucleotide sequence ID" value="XM_062787893.1"/>
</dbReference>